<dbReference type="InterPro" id="IPR001763">
    <property type="entry name" value="Rhodanese-like_dom"/>
</dbReference>
<evidence type="ECO:0000259" key="2">
    <source>
        <dbReference type="PROSITE" id="PS50206"/>
    </source>
</evidence>
<dbReference type="InterPro" id="IPR058840">
    <property type="entry name" value="AAA_SelU"/>
</dbReference>
<dbReference type="NCBIfam" id="TIGR03167">
    <property type="entry name" value="tRNA_sel_U_synt"/>
    <property type="match status" value="1"/>
</dbReference>
<dbReference type="Gene3D" id="3.40.250.10">
    <property type="entry name" value="Rhodanese-like domain"/>
    <property type="match status" value="1"/>
</dbReference>
<dbReference type="PROSITE" id="PS50206">
    <property type="entry name" value="RHODANESE_3"/>
    <property type="match status" value="1"/>
</dbReference>
<gene>
    <name evidence="3" type="primary">selU</name>
    <name evidence="3" type="ORF">EUAN_09210</name>
</gene>
<feature type="domain" description="Rhodanese" evidence="2">
    <location>
        <begin position="2"/>
        <end position="66"/>
    </location>
</feature>
<dbReference type="PANTHER" id="PTHR30401:SF0">
    <property type="entry name" value="TRNA 2-SELENOURIDINE SYNTHASE"/>
    <property type="match status" value="1"/>
</dbReference>
<organism evidence="3 4">
    <name type="scientific">Andreesenia angusta</name>
    <dbReference type="NCBI Taxonomy" id="39480"/>
    <lineage>
        <taxon>Bacteria</taxon>
        <taxon>Bacillati</taxon>
        <taxon>Bacillota</taxon>
        <taxon>Tissierellia</taxon>
        <taxon>Tissierellales</taxon>
        <taxon>Gottschalkiaceae</taxon>
        <taxon>Andreesenia</taxon>
    </lineage>
</organism>
<protein>
    <submittedName>
        <fullName evidence="3">tRNA 2-selenouridine synthase</fullName>
        <ecNumber evidence="3">2.9.1.-</ecNumber>
    </submittedName>
</protein>
<evidence type="ECO:0000256" key="1">
    <source>
        <dbReference type="ARBA" id="ARBA00023266"/>
    </source>
</evidence>
<dbReference type="NCBIfam" id="NF008750">
    <property type="entry name" value="PRK11784.1-2"/>
    <property type="match status" value="1"/>
</dbReference>
<dbReference type="PANTHER" id="PTHR30401">
    <property type="entry name" value="TRNA 2-SELENOURIDINE SYNTHASE"/>
    <property type="match status" value="1"/>
</dbReference>
<comment type="caution">
    <text evidence="3">The sequence shown here is derived from an EMBL/GenBank/DDBJ whole genome shotgun (WGS) entry which is preliminary data.</text>
</comment>
<evidence type="ECO:0000313" key="4">
    <source>
        <dbReference type="Proteomes" id="UP000180254"/>
    </source>
</evidence>
<reference evidence="3 4" key="1">
    <citation type="submission" date="2016-09" db="EMBL/GenBank/DDBJ databases">
        <title>Genome sequence of Eubacterium angustum.</title>
        <authorList>
            <person name="Poehlein A."/>
            <person name="Daniel R."/>
        </authorList>
    </citation>
    <scope>NUCLEOTIDE SEQUENCE [LARGE SCALE GENOMIC DNA]</scope>
    <source>
        <strain evidence="3 4">DSM 1989</strain>
    </source>
</reference>
<dbReference type="STRING" id="39480.EUAN_09210"/>
<dbReference type="InterPro" id="IPR036873">
    <property type="entry name" value="Rhodanese-like_dom_sf"/>
</dbReference>
<dbReference type="SUPFAM" id="SSF52821">
    <property type="entry name" value="Rhodanese/Cell cycle control phosphatase"/>
    <property type="match status" value="1"/>
</dbReference>
<name>A0A1S1VAG6_9FIRM</name>
<dbReference type="Proteomes" id="UP000180254">
    <property type="component" value="Unassembled WGS sequence"/>
</dbReference>
<dbReference type="GO" id="GO:0043828">
    <property type="term" value="F:tRNA 2-selenouridine synthase activity"/>
    <property type="evidence" value="ECO:0007669"/>
    <property type="project" value="InterPro"/>
</dbReference>
<dbReference type="EC" id="2.9.1.-" evidence="3"/>
<dbReference type="RefSeq" id="WP_071062095.1">
    <property type="nucleotide sequence ID" value="NZ_MKIE01000002.1"/>
</dbReference>
<dbReference type="Pfam" id="PF26341">
    <property type="entry name" value="AAA_SelU"/>
    <property type="match status" value="1"/>
</dbReference>
<keyword evidence="1" id="KW-0711">Selenium</keyword>
<accession>A0A1S1VAG6</accession>
<keyword evidence="3" id="KW-0808">Transferase</keyword>
<keyword evidence="4" id="KW-1185">Reference proteome</keyword>
<dbReference type="Pfam" id="PF00581">
    <property type="entry name" value="Rhodanese"/>
    <property type="match status" value="1"/>
</dbReference>
<evidence type="ECO:0000313" key="3">
    <source>
        <dbReference type="EMBL" id="OHW63137.1"/>
    </source>
</evidence>
<dbReference type="InterPro" id="IPR017582">
    <property type="entry name" value="SelU"/>
</dbReference>
<proteinExistence type="predicted"/>
<dbReference type="EMBL" id="MKIE01000002">
    <property type="protein sequence ID" value="OHW63137.1"/>
    <property type="molecule type" value="Genomic_DNA"/>
</dbReference>
<dbReference type="GO" id="GO:0002098">
    <property type="term" value="P:tRNA wobble uridine modification"/>
    <property type="evidence" value="ECO:0007669"/>
    <property type="project" value="InterPro"/>
</dbReference>
<dbReference type="AlphaFoldDB" id="A0A1S1VAG6"/>
<sequence length="276" mass="31824">MDRKLPEIYEQIKKLEDEYSSIICFCERGGMRSTSLVGLLSSLGSRVYKLKGGYKQYRAYINENLPKLVEEVKFVVIHGNTGVGKTKILLEIDKLDGAMLDLEGCANHRGSFFGNVGLGETKTQKQFESNVYEALKARKGDVLFVEAESKRIGKVLLPEYLHKKMVDGVHINVHSSMDKRVENIIEDYDCDVSEILESLEKLRAYRPKEEVEHHIELVKSGDYRTVARELMENYYDPMYGKKAKPYELDYENVDEAETAKFLVEWLEKQEVDEMQD</sequence>